<proteinExistence type="predicted"/>
<accession>A0A6C0H7Y5</accession>
<evidence type="ECO:0000313" key="1">
    <source>
        <dbReference type="EMBL" id="QHT76691.1"/>
    </source>
</evidence>
<protein>
    <submittedName>
        <fullName evidence="1">Uncharacterized protein</fullName>
    </submittedName>
</protein>
<sequence length="68" mass="7983">MHKNCKYEASGEYICPCASNKIEDNLKKKKSALEPITNDDNKWKLHNNHNKWINIIYSNCNGNKLYIK</sequence>
<dbReference type="AlphaFoldDB" id="A0A6C0H7Y5"/>
<organism evidence="1">
    <name type="scientific">viral metagenome</name>
    <dbReference type="NCBI Taxonomy" id="1070528"/>
    <lineage>
        <taxon>unclassified sequences</taxon>
        <taxon>metagenomes</taxon>
        <taxon>organismal metagenomes</taxon>
    </lineage>
</organism>
<dbReference type="EMBL" id="MN739900">
    <property type="protein sequence ID" value="QHT76691.1"/>
    <property type="molecule type" value="Genomic_DNA"/>
</dbReference>
<name>A0A6C0H7Y5_9ZZZZ</name>
<reference evidence="1" key="1">
    <citation type="journal article" date="2020" name="Nature">
        <title>Giant virus diversity and host interactions through global metagenomics.</title>
        <authorList>
            <person name="Schulz F."/>
            <person name="Roux S."/>
            <person name="Paez-Espino D."/>
            <person name="Jungbluth S."/>
            <person name="Walsh D.A."/>
            <person name="Denef V.J."/>
            <person name="McMahon K.D."/>
            <person name="Konstantinidis K.T."/>
            <person name="Eloe-Fadrosh E.A."/>
            <person name="Kyrpides N.C."/>
            <person name="Woyke T."/>
        </authorList>
    </citation>
    <scope>NUCLEOTIDE SEQUENCE</scope>
    <source>
        <strain evidence="1">GVMAG-M-3300023179-82</strain>
    </source>
</reference>